<dbReference type="SUPFAM" id="SSF56672">
    <property type="entry name" value="DNA/RNA polymerases"/>
    <property type="match status" value="1"/>
</dbReference>
<dbReference type="EMBL" id="JAAIUW010000008">
    <property type="protein sequence ID" value="KAF7821314.1"/>
    <property type="molecule type" value="Genomic_DNA"/>
</dbReference>
<reference evidence="2" key="1">
    <citation type="submission" date="2020-09" db="EMBL/GenBank/DDBJ databases">
        <title>Genome-Enabled Discovery of Anthraquinone Biosynthesis in Senna tora.</title>
        <authorList>
            <person name="Kang S.-H."/>
            <person name="Pandey R.P."/>
            <person name="Lee C.-M."/>
            <person name="Sim J.-S."/>
            <person name="Jeong J.-T."/>
            <person name="Choi B.-S."/>
            <person name="Jung M."/>
            <person name="Ginzburg D."/>
            <person name="Zhao K."/>
            <person name="Won S.Y."/>
            <person name="Oh T.-J."/>
            <person name="Yu Y."/>
            <person name="Kim N.-H."/>
            <person name="Lee O.R."/>
            <person name="Lee T.-H."/>
            <person name="Bashyal P."/>
            <person name="Kim T.-S."/>
            <person name="Lee W.-H."/>
            <person name="Kawkins C."/>
            <person name="Kim C.-K."/>
            <person name="Kim J.S."/>
            <person name="Ahn B.O."/>
            <person name="Rhee S.Y."/>
            <person name="Sohng J.K."/>
        </authorList>
    </citation>
    <scope>NUCLEOTIDE SEQUENCE</scope>
    <source>
        <tissue evidence="2">Leaf</tissue>
    </source>
</reference>
<accession>A0A834WLM8</accession>
<dbReference type="AlphaFoldDB" id="A0A834WLM8"/>
<name>A0A834WLM8_9FABA</name>
<protein>
    <submittedName>
        <fullName evidence="2">Ribonuclease H</fullName>
    </submittedName>
</protein>
<dbReference type="OrthoDB" id="1412470at2759"/>
<gene>
    <name evidence="2" type="ORF">G2W53_026769</name>
</gene>
<dbReference type="PROSITE" id="PS50878">
    <property type="entry name" value="RT_POL"/>
    <property type="match status" value="1"/>
</dbReference>
<organism evidence="2 3">
    <name type="scientific">Senna tora</name>
    <dbReference type="NCBI Taxonomy" id="362788"/>
    <lineage>
        <taxon>Eukaryota</taxon>
        <taxon>Viridiplantae</taxon>
        <taxon>Streptophyta</taxon>
        <taxon>Embryophyta</taxon>
        <taxon>Tracheophyta</taxon>
        <taxon>Spermatophyta</taxon>
        <taxon>Magnoliopsida</taxon>
        <taxon>eudicotyledons</taxon>
        <taxon>Gunneridae</taxon>
        <taxon>Pentapetalae</taxon>
        <taxon>rosids</taxon>
        <taxon>fabids</taxon>
        <taxon>Fabales</taxon>
        <taxon>Fabaceae</taxon>
        <taxon>Caesalpinioideae</taxon>
        <taxon>Cassia clade</taxon>
        <taxon>Senna</taxon>
    </lineage>
</organism>
<evidence type="ECO:0000313" key="3">
    <source>
        <dbReference type="Proteomes" id="UP000634136"/>
    </source>
</evidence>
<keyword evidence="3" id="KW-1185">Reference proteome</keyword>
<evidence type="ECO:0000259" key="1">
    <source>
        <dbReference type="PROSITE" id="PS50878"/>
    </source>
</evidence>
<proteinExistence type="predicted"/>
<dbReference type="InterPro" id="IPR043502">
    <property type="entry name" value="DNA/RNA_pol_sf"/>
</dbReference>
<dbReference type="PANTHER" id="PTHR33116">
    <property type="entry name" value="REVERSE TRANSCRIPTASE ZINC-BINDING DOMAIN-CONTAINING PROTEIN-RELATED-RELATED"/>
    <property type="match status" value="1"/>
</dbReference>
<dbReference type="Proteomes" id="UP000634136">
    <property type="component" value="Unassembled WGS sequence"/>
</dbReference>
<dbReference type="Pfam" id="PF13966">
    <property type="entry name" value="zf-RVT"/>
    <property type="match status" value="1"/>
</dbReference>
<sequence length="693" mass="79271">MKVKINGELTDWIIPQASLRQGDPLSPYLFVLCANVLSNYLIQAQTSNSIKGIKIARNAPTINHLMYADDILIFFRANRNTCHSVSTLLNKFGEMAGLSMNHQKSEIKFSPNISQQGAQILTGIFNCKKVDHLGRYLGGFIDGHDTAKRNASLILDNIQQRLAGWKAKMLSQAARTTLIKAVVSVIPLFHMQHTWLSHSQADKCDAAIRKFFWGHWEDSKTPIMISWGKLCRRSEEGGMGFKRMMEVNEALLAKQVWRILTLEDSLVSKVFMGKYRSSFQNYQLMPKPNSSPLWKKLCRASRVVTDHIGWRVGNGEKIKLNDAKWIRPDYQNHSFEKLCDLMHPGVVSRTRVADKWVWLLTKNGDFSVKHAYKAITNTPPDQRSGCNWIKLWKLPLPQRILHFWWKTVNNGLPLRWNLARKGFQIPTVCPNGCDALETEEHILKDCQYARRVWFASRINLKLDELPAMSMIDWINQVMNSQNMGKPSHQGQLILLLISLCWSIYTHRNLLLFQQGKADIMECLQRAYHVVDAINGLESIQSQDYFFKLPAPTRVRGIGSDTIEHNLNPTQFTCAWTHDCRLRRKVISILHLQGPQPRKICSLVVDHDQHTQLAMLRTIRLFSGAIRHGTEGSINIHSPDEQIVHQLRSTTKASIRFQTIINDILIFVLTKTFVSIFSSVKTTVVWKGVLLPGL</sequence>
<evidence type="ECO:0000313" key="2">
    <source>
        <dbReference type="EMBL" id="KAF7821314.1"/>
    </source>
</evidence>
<dbReference type="InterPro" id="IPR000477">
    <property type="entry name" value="RT_dom"/>
</dbReference>
<dbReference type="InterPro" id="IPR026960">
    <property type="entry name" value="RVT-Znf"/>
</dbReference>
<feature type="domain" description="Reverse transcriptase" evidence="1">
    <location>
        <begin position="1"/>
        <end position="141"/>
    </location>
</feature>
<dbReference type="Pfam" id="PF00078">
    <property type="entry name" value="RVT_1"/>
    <property type="match status" value="1"/>
</dbReference>
<comment type="caution">
    <text evidence="2">The sequence shown here is derived from an EMBL/GenBank/DDBJ whole genome shotgun (WGS) entry which is preliminary data.</text>
</comment>
<dbReference type="PANTHER" id="PTHR33116:SF86">
    <property type="entry name" value="REVERSE TRANSCRIPTASE DOMAIN-CONTAINING PROTEIN"/>
    <property type="match status" value="1"/>
</dbReference>